<reference evidence="8 9" key="1">
    <citation type="submission" date="2018-08" db="EMBL/GenBank/DDBJ databases">
        <title>Isolation, diversity and antifungal activity of Actinobacteria from cow dung.</title>
        <authorList>
            <person name="Ling L."/>
        </authorList>
    </citation>
    <scope>NUCLEOTIDE SEQUENCE [LARGE SCALE GENOMIC DNA]</scope>
    <source>
        <strain evidence="8 9">NEAU-LLE</strain>
    </source>
</reference>
<dbReference type="GO" id="GO:0005886">
    <property type="term" value="C:plasma membrane"/>
    <property type="evidence" value="ECO:0007669"/>
    <property type="project" value="UniProtKB-SubCell"/>
</dbReference>
<dbReference type="Pfam" id="PF07690">
    <property type="entry name" value="MFS_1"/>
    <property type="match status" value="1"/>
</dbReference>
<name>A0A371NSH7_9MICO</name>
<dbReference type="RefSeq" id="WP_116242445.1">
    <property type="nucleotide sequence ID" value="NZ_QUAB01000043.1"/>
</dbReference>
<dbReference type="InterPro" id="IPR011701">
    <property type="entry name" value="MFS"/>
</dbReference>
<evidence type="ECO:0000313" key="9">
    <source>
        <dbReference type="Proteomes" id="UP000262172"/>
    </source>
</evidence>
<organism evidence="8 9">
    <name type="scientific">Microbacterium bovistercoris</name>
    <dbReference type="NCBI Taxonomy" id="2293570"/>
    <lineage>
        <taxon>Bacteria</taxon>
        <taxon>Bacillati</taxon>
        <taxon>Actinomycetota</taxon>
        <taxon>Actinomycetes</taxon>
        <taxon>Micrococcales</taxon>
        <taxon>Microbacteriaceae</taxon>
        <taxon>Microbacterium</taxon>
    </lineage>
</organism>
<dbReference type="InterPro" id="IPR036259">
    <property type="entry name" value="MFS_trans_sf"/>
</dbReference>
<evidence type="ECO:0000313" key="8">
    <source>
        <dbReference type="EMBL" id="REJ05162.1"/>
    </source>
</evidence>
<feature type="transmembrane region" description="Helical" evidence="7">
    <location>
        <begin position="290"/>
        <end position="314"/>
    </location>
</feature>
<keyword evidence="2" id="KW-1003">Cell membrane</keyword>
<gene>
    <name evidence="8" type="ORF">DY023_11360</name>
</gene>
<accession>A0A371NSH7</accession>
<dbReference type="PANTHER" id="PTHR23513:SF11">
    <property type="entry name" value="STAPHYLOFERRIN A TRANSPORTER"/>
    <property type="match status" value="1"/>
</dbReference>
<feature type="transmembrane region" description="Helical" evidence="7">
    <location>
        <begin position="74"/>
        <end position="93"/>
    </location>
</feature>
<feature type="transmembrane region" description="Helical" evidence="7">
    <location>
        <begin position="44"/>
        <end position="62"/>
    </location>
</feature>
<feature type="region of interest" description="Disordered" evidence="6">
    <location>
        <begin position="396"/>
        <end position="422"/>
    </location>
</feature>
<feature type="transmembrane region" description="Helical" evidence="7">
    <location>
        <begin position="160"/>
        <end position="180"/>
    </location>
</feature>
<dbReference type="GO" id="GO:0022857">
    <property type="term" value="F:transmembrane transporter activity"/>
    <property type="evidence" value="ECO:0007669"/>
    <property type="project" value="InterPro"/>
</dbReference>
<keyword evidence="5 7" id="KW-0472">Membrane</keyword>
<keyword evidence="9" id="KW-1185">Reference proteome</keyword>
<dbReference type="Gene3D" id="1.20.1250.20">
    <property type="entry name" value="MFS general substrate transporter like domains"/>
    <property type="match status" value="1"/>
</dbReference>
<dbReference type="AlphaFoldDB" id="A0A371NSH7"/>
<dbReference type="OrthoDB" id="3690525at2"/>
<keyword evidence="4 7" id="KW-1133">Transmembrane helix</keyword>
<keyword evidence="3 7" id="KW-0812">Transmembrane</keyword>
<proteinExistence type="predicted"/>
<dbReference type="SUPFAM" id="SSF103473">
    <property type="entry name" value="MFS general substrate transporter"/>
    <property type="match status" value="1"/>
</dbReference>
<evidence type="ECO:0000256" key="5">
    <source>
        <dbReference type="ARBA" id="ARBA00023136"/>
    </source>
</evidence>
<feature type="transmembrane region" description="Helical" evidence="7">
    <location>
        <begin position="219"/>
        <end position="238"/>
    </location>
</feature>
<feature type="transmembrane region" description="Helical" evidence="7">
    <location>
        <begin position="99"/>
        <end position="119"/>
    </location>
</feature>
<dbReference type="Proteomes" id="UP000262172">
    <property type="component" value="Unassembled WGS sequence"/>
</dbReference>
<comment type="subcellular location">
    <subcellularLocation>
        <location evidence="1">Cell membrane</location>
        <topology evidence="1">Multi-pass membrane protein</topology>
    </subcellularLocation>
</comment>
<dbReference type="PANTHER" id="PTHR23513">
    <property type="entry name" value="INTEGRAL MEMBRANE EFFLUX PROTEIN-RELATED"/>
    <property type="match status" value="1"/>
</dbReference>
<evidence type="ECO:0000256" key="1">
    <source>
        <dbReference type="ARBA" id="ARBA00004651"/>
    </source>
</evidence>
<feature type="transmembrane region" description="Helical" evidence="7">
    <location>
        <begin position="131"/>
        <end position="154"/>
    </location>
</feature>
<evidence type="ECO:0000256" key="4">
    <source>
        <dbReference type="ARBA" id="ARBA00022989"/>
    </source>
</evidence>
<evidence type="ECO:0000256" key="7">
    <source>
        <dbReference type="SAM" id="Phobius"/>
    </source>
</evidence>
<feature type="compositionally biased region" description="Basic residues" evidence="6">
    <location>
        <begin position="402"/>
        <end position="416"/>
    </location>
</feature>
<comment type="caution">
    <text evidence="8">The sequence shown here is derived from an EMBL/GenBank/DDBJ whole genome shotgun (WGS) entry which is preliminary data.</text>
</comment>
<feature type="transmembrane region" description="Helical" evidence="7">
    <location>
        <begin position="366"/>
        <end position="387"/>
    </location>
</feature>
<feature type="transmembrane region" description="Helical" evidence="7">
    <location>
        <begin position="250"/>
        <end position="270"/>
    </location>
</feature>
<evidence type="ECO:0000256" key="3">
    <source>
        <dbReference type="ARBA" id="ARBA00022692"/>
    </source>
</evidence>
<dbReference type="EMBL" id="QUAB01000043">
    <property type="protein sequence ID" value="REJ05162.1"/>
    <property type="molecule type" value="Genomic_DNA"/>
</dbReference>
<evidence type="ECO:0000256" key="2">
    <source>
        <dbReference type="ARBA" id="ARBA00022475"/>
    </source>
</evidence>
<sequence>MLYRYSAILVPVGALVSRVGDDMAGTAILLFAYAGSAQGDSATVFGLLSVAAAVGGPVFGVWMDRAHSPAPLTLSLIAFTGGLVAIGFCLLHGRGPLAMVIAVLAGLFAPAVAGGWSASLTTDDPTRRRRLALFDASSYSIAGLLGPLLAGLAYVAGGPAAPLIVTVGLLLVGSACAPWTRGPAPARTPRRGGVSIRVSPLADLRSGFGAITQRPRLRWATASSCIAFFGFGMFLVLVPAISTARFGTPAAAGAILAVLAGFALIANAVLARGRGLERPGTALTRATATVGTGILLILIPSPVAALLAAAVIGAGDGPQLAALLHIRHLEAPAGLRTQIFTTGASLKITASGLGALAAGPLSHDGLTAPLVVAAAAHLVSAGVARLAGRALTIRQSPAGARARPRSHAAPRCRRRTLPVPPP</sequence>
<protein>
    <submittedName>
        <fullName evidence="8">MFS transporter</fullName>
    </submittedName>
</protein>
<evidence type="ECO:0000256" key="6">
    <source>
        <dbReference type="SAM" id="MobiDB-lite"/>
    </source>
</evidence>